<comment type="caution">
    <text evidence="1">The sequence shown here is derived from an EMBL/GenBank/DDBJ whole genome shotgun (WGS) entry which is preliminary data.</text>
</comment>
<dbReference type="EMBL" id="RCSS01000829">
    <property type="protein sequence ID" value="RVD90614.1"/>
    <property type="molecule type" value="Genomic_DNA"/>
</dbReference>
<dbReference type="VEuPathDB" id="MicrosporidiaDB:TUBRATIS_29600"/>
<dbReference type="Proteomes" id="UP000282876">
    <property type="component" value="Unassembled WGS sequence"/>
</dbReference>
<evidence type="ECO:0000313" key="2">
    <source>
        <dbReference type="Proteomes" id="UP000282876"/>
    </source>
</evidence>
<gene>
    <name evidence="1" type="ORF">TUBRATIS_29600</name>
</gene>
<feature type="non-terminal residue" evidence="1">
    <location>
        <position position="138"/>
    </location>
</feature>
<organism evidence="1 2">
    <name type="scientific">Tubulinosema ratisbonensis</name>
    <dbReference type="NCBI Taxonomy" id="291195"/>
    <lineage>
        <taxon>Eukaryota</taxon>
        <taxon>Fungi</taxon>
        <taxon>Fungi incertae sedis</taxon>
        <taxon>Microsporidia</taxon>
        <taxon>Tubulinosematoidea</taxon>
        <taxon>Tubulinosematidae</taxon>
        <taxon>Tubulinosema</taxon>
    </lineage>
</organism>
<protein>
    <submittedName>
        <fullName evidence="1">Uncharacterized protein</fullName>
    </submittedName>
</protein>
<evidence type="ECO:0000313" key="1">
    <source>
        <dbReference type="EMBL" id="RVD90614.1"/>
    </source>
</evidence>
<name>A0A437AHK9_9MICR</name>
<proteinExistence type="predicted"/>
<sequence>MLSLDGIQKLHEFKDELVDVLNKPEVIDSVAQLKRNNMGSVLEIFKLFDRAEFTPLLQDIDSYLNFEVKNVIQNKMREIDLLSVKRNAELVNRHGLRFLALLETAPYNHDVTDSIAQRFANTTDPATLMPHYLNEFLE</sequence>
<accession>A0A437AHK9</accession>
<reference evidence="1 2" key="1">
    <citation type="submission" date="2018-10" db="EMBL/GenBank/DDBJ databases">
        <title>Draft genome sequence of the microsporidian Tubulinosema ratisbonensis.</title>
        <authorList>
            <person name="Polonais V."/>
            <person name="Peyretaillade E."/>
            <person name="Niehus S."/>
            <person name="Wawrzyniak I."/>
            <person name="Franchet A."/>
            <person name="Gaspin C."/>
            <person name="Reichstadt M."/>
            <person name="Belser C."/>
            <person name="Labadie K."/>
            <person name="Delbac F."/>
            <person name="Ferrandon D."/>
        </authorList>
    </citation>
    <scope>NUCLEOTIDE SEQUENCE [LARGE SCALE GENOMIC DNA]</scope>
    <source>
        <strain evidence="1 2">Franzen</strain>
    </source>
</reference>
<dbReference type="AlphaFoldDB" id="A0A437AHK9"/>
<keyword evidence="2" id="KW-1185">Reference proteome</keyword>